<proteinExistence type="predicted"/>
<keyword evidence="3" id="KW-1185">Reference proteome</keyword>
<dbReference type="PATRIC" id="fig|272557.25.peg.538"/>
<dbReference type="eggNOG" id="arCOG04149">
    <property type="taxonomic scope" value="Archaea"/>
</dbReference>
<dbReference type="Pfam" id="PF04981">
    <property type="entry name" value="NMD3"/>
    <property type="match status" value="1"/>
</dbReference>
<feature type="domain" description="Nmd3 N-terminal" evidence="1">
    <location>
        <begin position="5"/>
        <end position="241"/>
    </location>
</feature>
<dbReference type="AlphaFoldDB" id="Q9YE22"/>
<dbReference type="RefSeq" id="WP_010865947.1">
    <property type="nucleotide sequence ID" value="NC_000854.2"/>
</dbReference>
<evidence type="ECO:0000259" key="1">
    <source>
        <dbReference type="Pfam" id="PF04981"/>
    </source>
</evidence>
<name>Q9YE22_AERPE</name>
<dbReference type="KEGG" id="ape:APE_0748.1"/>
<reference evidence="2 3" key="1">
    <citation type="journal article" date="1999" name="DNA Res.">
        <title>Complete genome sequence of an aerobic hyper-thermophilic crenarchaeon, Aeropyrum pernix K1.</title>
        <authorList>
            <person name="Kawarabayasi Y."/>
            <person name="Hino Y."/>
            <person name="Horikawa H."/>
            <person name="Yamazaki S."/>
            <person name="Haikawa Y."/>
            <person name="Jin-no K."/>
            <person name="Takahashi M."/>
            <person name="Sekine M."/>
            <person name="Baba S."/>
            <person name="Ankai A."/>
            <person name="Kosugi H."/>
            <person name="Hosoyama A."/>
            <person name="Fukui S."/>
            <person name="Nagai Y."/>
            <person name="Nishijima K."/>
            <person name="Nakazawa H."/>
            <person name="Takamiya M."/>
            <person name="Masuda S."/>
            <person name="Funahashi T."/>
            <person name="Tanaka T."/>
            <person name="Kudoh Y."/>
            <person name="Yamazaki J."/>
            <person name="Kushida N."/>
            <person name="Oguchi A."/>
            <person name="Aoki K."/>
            <person name="Kubota K."/>
            <person name="Nakamura Y."/>
            <person name="Nomura N."/>
            <person name="Sako Y."/>
            <person name="Kikuchi H."/>
        </authorList>
    </citation>
    <scope>NUCLEOTIDE SEQUENCE [LARGE SCALE GENOMIC DNA]</scope>
    <source>
        <strain evidence="3">ATCC 700893 / DSM 11879 / JCM 9820 / NBRC 100138 / K1</strain>
    </source>
</reference>
<dbReference type="PIR" id="E72665">
    <property type="entry name" value="E72665"/>
</dbReference>
<dbReference type="GeneID" id="1444869"/>
<sequence length="362" mass="39909">MAGVCPSCGRTLEGSGVRRLCPDCYVERYGVARIPEAVKFVYCRDCGAYRYQGGWNEGLESVEDTLREYLHMVLTVRMKPTEAVEEAWVESIELVQAFAGPGVYTALVTVAGRAGGQSLVERKIITVEASQALCPRCTARSTGRGFEAEVKVRSTAGSLGRDVKTGIARVLRRSRSIAGFVVKVDENREGLDIYLTDQTAARMLAGKLRSEFSAEVKESYKLVGRQPSGRRKGRLTISVRIPEYRPGELISVEGRPHLYLGRSGRGLVTIDLDTGRERVVDTSRTGVLAGVKRYEPGARLRRMMLLSSSGDSMVFLDVDKGMQEVVDAPRGSVRPFVESMEPGRVYEVFIHGGRIYVLRETG</sequence>
<dbReference type="GO" id="GO:0043023">
    <property type="term" value="F:ribosomal large subunit binding"/>
    <property type="evidence" value="ECO:0007669"/>
    <property type="project" value="InterPro"/>
</dbReference>
<dbReference type="InterPro" id="IPR007064">
    <property type="entry name" value="Nmd3_N"/>
</dbReference>
<gene>
    <name evidence="2" type="ordered locus">APE_0748.1</name>
</gene>
<dbReference type="Proteomes" id="UP000002518">
    <property type="component" value="Chromosome"/>
</dbReference>
<dbReference type="PANTHER" id="PTHR12746:SF2">
    <property type="entry name" value="60S RIBOSOMAL EXPORT PROTEIN NMD3"/>
    <property type="match status" value="1"/>
</dbReference>
<dbReference type="EnsemblBacteria" id="BAA79725">
    <property type="protein sequence ID" value="BAA79725"/>
    <property type="gene ID" value="APE_0748.1"/>
</dbReference>
<dbReference type="EMBL" id="BA000002">
    <property type="protein sequence ID" value="BAA79725.2"/>
    <property type="molecule type" value="Genomic_DNA"/>
</dbReference>
<dbReference type="InterPro" id="IPR039768">
    <property type="entry name" value="Nmd3"/>
</dbReference>
<evidence type="ECO:0000313" key="2">
    <source>
        <dbReference type="EMBL" id="BAA79725.2"/>
    </source>
</evidence>
<dbReference type="DNASU" id="1444869"/>
<protein>
    <recommendedName>
        <fullName evidence="1">Nmd3 N-terminal domain-containing protein</fullName>
    </recommendedName>
</protein>
<dbReference type="PANTHER" id="PTHR12746">
    <property type="entry name" value="NONSENSE-MEDIATED MRNA DECAY PROTEIN 3"/>
    <property type="match status" value="1"/>
</dbReference>
<evidence type="ECO:0000313" key="3">
    <source>
        <dbReference type="Proteomes" id="UP000002518"/>
    </source>
</evidence>
<dbReference type="GO" id="GO:0005737">
    <property type="term" value="C:cytoplasm"/>
    <property type="evidence" value="ECO:0007669"/>
    <property type="project" value="TreeGrafter"/>
</dbReference>
<dbReference type="STRING" id="272557.APE_0748.1"/>
<organism evidence="2 3">
    <name type="scientific">Aeropyrum pernix (strain ATCC 700893 / DSM 11879 / JCM 9820 / NBRC 100138 / K1)</name>
    <dbReference type="NCBI Taxonomy" id="272557"/>
    <lineage>
        <taxon>Archaea</taxon>
        <taxon>Thermoproteota</taxon>
        <taxon>Thermoprotei</taxon>
        <taxon>Desulfurococcales</taxon>
        <taxon>Desulfurococcaceae</taxon>
        <taxon>Aeropyrum</taxon>
    </lineage>
</organism>
<accession>Q9YE22</accession>